<dbReference type="InterPro" id="IPR052944">
    <property type="entry name" value="Sporulation_related"/>
</dbReference>
<dbReference type="InterPro" id="IPR025377">
    <property type="entry name" value="DUF4367"/>
</dbReference>
<keyword evidence="1" id="KW-0472">Membrane</keyword>
<proteinExistence type="predicted"/>
<dbReference type="OrthoDB" id="2544256at2"/>
<sequence length="321" mass="36011">MNSKEIQQKFSADLDESIYGAENLKNAEYKELLELGRVLAHKDFSEGSDKTAILNKARRTYAGQEEEKGLRTKDRLRRPAVILATLLVVGTLSVTFVQPSFAQELLSKVLQTINLGHIVAHEVEYSADYNVIPEELKGKIFDRNGNELQSLDVANKMDGIYTANGERIVDFANGEPLTQGDVDKGKEKERAGILTEKDSSKLNEYTIFDVGLPEYLPDGYSFDRAEFYKEKNGEVNGKYINLYFVNEATNKKISMQQRHADEETAYEMSTDGTIEKVKINGIDAVLYNGKAVDWEANGVLYGVASDYLDKNELIKVAESIH</sequence>
<keyword evidence="1" id="KW-1133">Transmembrane helix</keyword>
<keyword evidence="1" id="KW-0812">Transmembrane</keyword>
<feature type="transmembrane region" description="Helical" evidence="1">
    <location>
        <begin position="80"/>
        <end position="101"/>
    </location>
</feature>
<accession>A0A0W1B4K3</accession>
<dbReference type="Proteomes" id="UP000054709">
    <property type="component" value="Unassembled WGS sequence"/>
</dbReference>
<evidence type="ECO:0000259" key="2">
    <source>
        <dbReference type="Pfam" id="PF14285"/>
    </source>
</evidence>
<dbReference type="Pfam" id="PF14285">
    <property type="entry name" value="DUF4367"/>
    <property type="match status" value="1"/>
</dbReference>
<organism evidence="3 4">
    <name type="scientific">Paenibacillus etheri</name>
    <dbReference type="NCBI Taxonomy" id="1306852"/>
    <lineage>
        <taxon>Bacteria</taxon>
        <taxon>Bacillati</taxon>
        <taxon>Bacillota</taxon>
        <taxon>Bacilli</taxon>
        <taxon>Bacillales</taxon>
        <taxon>Paenibacillaceae</taxon>
        <taxon>Paenibacillus</taxon>
    </lineage>
</organism>
<reference evidence="3 4" key="1">
    <citation type="journal article" date="2015" name="Int. Biodeterior. Biodegradation">
        <title>Physiological and genetic screening methods for the isolation of methyl tert-butyl ether-degrading bacteria for bioremediation purposes.</title>
        <authorList>
            <person name="Guisado I.M."/>
            <person name="Purswani J."/>
            <person name="Gonzalez Lopez J."/>
            <person name="Pozo C."/>
        </authorList>
    </citation>
    <scope>NUCLEOTIDE SEQUENCE [LARGE SCALE GENOMIC DNA]</scope>
    <source>
        <strain evidence="3 4">SH7</strain>
    </source>
</reference>
<dbReference type="RefSeq" id="WP_060621596.1">
    <property type="nucleotide sequence ID" value="NZ_LCZJ02000012.1"/>
</dbReference>
<evidence type="ECO:0000313" key="3">
    <source>
        <dbReference type="EMBL" id="KTD88494.1"/>
    </source>
</evidence>
<gene>
    <name evidence="3" type="ORF">UQ64_04005</name>
</gene>
<protein>
    <recommendedName>
        <fullName evidence="2">DUF4367 domain-containing protein</fullName>
    </recommendedName>
</protein>
<evidence type="ECO:0000256" key="1">
    <source>
        <dbReference type="SAM" id="Phobius"/>
    </source>
</evidence>
<dbReference type="EMBL" id="LCZJ02000012">
    <property type="protein sequence ID" value="KTD88494.1"/>
    <property type="molecule type" value="Genomic_DNA"/>
</dbReference>
<evidence type="ECO:0000313" key="4">
    <source>
        <dbReference type="Proteomes" id="UP000054709"/>
    </source>
</evidence>
<dbReference type="AlphaFoldDB" id="A0A0W1B4K3"/>
<feature type="domain" description="DUF4367" evidence="2">
    <location>
        <begin position="213"/>
        <end position="320"/>
    </location>
</feature>
<comment type="caution">
    <text evidence="3">The sequence shown here is derived from an EMBL/GenBank/DDBJ whole genome shotgun (WGS) entry which is preliminary data.</text>
</comment>
<dbReference type="PANTHER" id="PTHR37507">
    <property type="entry name" value="SPORULATION PROTEIN YDCC"/>
    <property type="match status" value="1"/>
</dbReference>
<keyword evidence="4" id="KW-1185">Reference proteome</keyword>
<name>A0A0W1B4K3_9BACL</name>
<dbReference type="PANTHER" id="PTHR37507:SF2">
    <property type="entry name" value="SPORULATION PROTEIN YDCC"/>
    <property type="match status" value="1"/>
</dbReference>